<dbReference type="EMBL" id="CAXAMN010000647">
    <property type="protein sequence ID" value="CAK8989864.1"/>
    <property type="molecule type" value="Genomic_DNA"/>
</dbReference>
<evidence type="ECO:0000256" key="1">
    <source>
        <dbReference type="ARBA" id="ARBA00022737"/>
    </source>
</evidence>
<comment type="caution">
    <text evidence="2">The sequence shown here is derived from an EMBL/GenBank/DDBJ whole genome shotgun (WGS) entry which is preliminary data.</text>
</comment>
<protein>
    <submittedName>
        <fullName evidence="2">Uncharacterized protein</fullName>
    </submittedName>
</protein>
<evidence type="ECO:0000313" key="3">
    <source>
        <dbReference type="Proteomes" id="UP001642484"/>
    </source>
</evidence>
<reference evidence="2 3" key="1">
    <citation type="submission" date="2024-02" db="EMBL/GenBank/DDBJ databases">
        <authorList>
            <person name="Chen Y."/>
            <person name="Shah S."/>
            <person name="Dougan E. K."/>
            <person name="Thang M."/>
            <person name="Chan C."/>
        </authorList>
    </citation>
    <scope>NUCLEOTIDE SEQUENCE [LARGE SCALE GENOMIC DNA]</scope>
</reference>
<evidence type="ECO:0000313" key="2">
    <source>
        <dbReference type="EMBL" id="CAK8989864.1"/>
    </source>
</evidence>
<dbReference type="PANTHER" id="PTHR47936">
    <property type="entry name" value="PPR_LONG DOMAIN-CONTAINING PROTEIN"/>
    <property type="match status" value="1"/>
</dbReference>
<dbReference type="Gene3D" id="1.25.40.10">
    <property type="entry name" value="Tetratricopeptide repeat domain"/>
    <property type="match status" value="2"/>
</dbReference>
<sequence length="495" mass="54467">MVTETGPCLATRQPFWKSHLGSRRGTPALGPWPPREGFASVDLLVQWLQDLHLRRRMRVPEEIYAAALEAQTRAAAGGVPGWRGALQLLQVMQDRKLEVRAAACTAAMHACCKQDLDEVEPARAVMDLFQQMLSWSVRPYDGTLAAVVKSESKLGTWPQALWRLELIRGRGISKLVRSYTAAAEACEASEACDWERSMQLVEISQERSRREADKFLERTFPPAITALSRGAHWHLALHAHRRLQRLPRGARMTVKAYTELIRACGQGPSWSEVLGLLDEMYLAKLSPSPETFEAVAEALASRGSCGDTSEASAWIVQLDEELQLNNLRPTPRMSELAMEARRSLGMTEEFELGTDLIEESLMTQPSSSVACEGTGLSDGDFVAQVLCAFAHHLSGTKLAARNGVPKLLAILKSLEPTAAETALLRVAEQLLDGVDVQGGRSATGWLDAAELLADVAWRSERSLPLLRFLLRLLGVVNGRAPKNKHVRHCCALAIS</sequence>
<proteinExistence type="predicted"/>
<keyword evidence="3" id="KW-1185">Reference proteome</keyword>
<dbReference type="InterPro" id="IPR011990">
    <property type="entry name" value="TPR-like_helical_dom_sf"/>
</dbReference>
<name>A0ABP0HI19_9DINO</name>
<dbReference type="Proteomes" id="UP001642484">
    <property type="component" value="Unassembled WGS sequence"/>
</dbReference>
<accession>A0ABP0HI19</accession>
<gene>
    <name evidence="2" type="ORF">CCMP2556_LOCUS1826</name>
</gene>
<dbReference type="PANTHER" id="PTHR47936:SF1">
    <property type="entry name" value="PENTATRICOPEPTIDE REPEAT-CONTAINING PROTEIN GUN1, CHLOROPLASTIC"/>
    <property type="match status" value="1"/>
</dbReference>
<organism evidence="2 3">
    <name type="scientific">Durusdinium trenchii</name>
    <dbReference type="NCBI Taxonomy" id="1381693"/>
    <lineage>
        <taxon>Eukaryota</taxon>
        <taxon>Sar</taxon>
        <taxon>Alveolata</taxon>
        <taxon>Dinophyceae</taxon>
        <taxon>Suessiales</taxon>
        <taxon>Symbiodiniaceae</taxon>
        <taxon>Durusdinium</taxon>
    </lineage>
</organism>
<keyword evidence="1" id="KW-0677">Repeat</keyword>